<keyword evidence="7" id="KW-1185">Reference proteome</keyword>
<name>A0ABS2QC15_9BACI</name>
<keyword evidence="1" id="KW-0479">Metal-binding</keyword>
<accession>A0ABS2QC15</accession>
<dbReference type="InterPro" id="IPR050248">
    <property type="entry name" value="Polysacc_deacetylase_ArnD"/>
</dbReference>
<dbReference type="PROSITE" id="PS51782">
    <property type="entry name" value="LYSM"/>
    <property type="match status" value="2"/>
</dbReference>
<dbReference type="EMBL" id="JAFBFI010000001">
    <property type="protein sequence ID" value="MBM7690712.1"/>
    <property type="molecule type" value="Genomic_DNA"/>
</dbReference>
<comment type="caution">
    <text evidence="6">The sequence shown here is derived from an EMBL/GenBank/DDBJ whole genome shotgun (WGS) entry which is preliminary data.</text>
</comment>
<evidence type="ECO:0000259" key="4">
    <source>
        <dbReference type="PROSITE" id="PS51677"/>
    </source>
</evidence>
<keyword evidence="3" id="KW-0732">Signal</keyword>
<dbReference type="Pfam" id="PF01476">
    <property type="entry name" value="LysM"/>
    <property type="match status" value="2"/>
</dbReference>
<dbReference type="SUPFAM" id="SSF54106">
    <property type="entry name" value="LysM domain"/>
    <property type="match status" value="2"/>
</dbReference>
<dbReference type="PROSITE" id="PS51677">
    <property type="entry name" value="NODB"/>
    <property type="match status" value="1"/>
</dbReference>
<reference evidence="6 7" key="1">
    <citation type="submission" date="2021-01" db="EMBL/GenBank/DDBJ databases">
        <title>Genomic Encyclopedia of Type Strains, Phase IV (KMG-IV): sequencing the most valuable type-strain genomes for metagenomic binning, comparative biology and taxonomic classification.</title>
        <authorList>
            <person name="Goeker M."/>
        </authorList>
    </citation>
    <scope>NUCLEOTIDE SEQUENCE [LARGE SCALE GENOMIC DNA]</scope>
    <source>
        <strain evidence="6 7">DSM 105482</strain>
    </source>
</reference>
<dbReference type="RefSeq" id="WP_204537400.1">
    <property type="nucleotide sequence ID" value="NZ_JAFBFI010000001.1"/>
</dbReference>
<feature type="chain" id="PRO_5046936318" evidence="3">
    <location>
        <begin position="26"/>
        <end position="325"/>
    </location>
</feature>
<dbReference type="SMART" id="SM00257">
    <property type="entry name" value="LysM"/>
    <property type="match status" value="2"/>
</dbReference>
<dbReference type="Proteomes" id="UP000823486">
    <property type="component" value="Unassembled WGS sequence"/>
</dbReference>
<protein>
    <submittedName>
        <fullName evidence="6">Delta-lactam-biosynthetic de-N-acetylase</fullName>
    </submittedName>
</protein>
<feature type="domain" description="LysM" evidence="5">
    <location>
        <begin position="73"/>
        <end position="118"/>
    </location>
</feature>
<evidence type="ECO:0000256" key="2">
    <source>
        <dbReference type="ARBA" id="ARBA00022801"/>
    </source>
</evidence>
<evidence type="ECO:0000256" key="3">
    <source>
        <dbReference type="SAM" id="SignalP"/>
    </source>
</evidence>
<proteinExistence type="predicted"/>
<dbReference type="Gene3D" id="3.10.350.10">
    <property type="entry name" value="LysM domain"/>
    <property type="match status" value="2"/>
</dbReference>
<keyword evidence="2" id="KW-0378">Hydrolase</keyword>
<dbReference type="InterPro" id="IPR011330">
    <property type="entry name" value="Glyco_hydro/deAcase_b/a-brl"/>
</dbReference>
<dbReference type="InterPro" id="IPR018392">
    <property type="entry name" value="LysM"/>
</dbReference>
<dbReference type="PANTHER" id="PTHR10587">
    <property type="entry name" value="GLYCOSYL TRANSFERASE-RELATED"/>
    <property type="match status" value="1"/>
</dbReference>
<dbReference type="PANTHER" id="PTHR10587:SF133">
    <property type="entry name" value="CHITIN DEACETYLASE 1-RELATED"/>
    <property type="match status" value="1"/>
</dbReference>
<dbReference type="Pfam" id="PF01522">
    <property type="entry name" value="Polysacc_deac_1"/>
    <property type="match status" value="1"/>
</dbReference>
<sequence length="325" mass="36036">MKKKAFSFFAVLLIFLLSVGNFAQAAPYTVQSGDTLWKIASKNRMTVEKLVNHNKLTSTLVGVGQKLDIPEASIYKVASGDTFYKISVKLGISASHLKEANLQITDPNRIYPGQILNVPDKSYSGMIYMGPSSKKVIALTFDDGPEDVYTPQILNILKSKNIKATFFAMGQQVKAYPDLLKRINSEGHAIGNHTWYHPNITSLTDSQLIQTVQSTTDEIEKVTGVKTNFFRPPYGAINDNQIDTLNNLGYQSISWTIDSYDWSGASANVILSRVNARAVPGGIVLLHNFKDARKLDGMIEALPKMIDNLRAQGYQFVTIPELLEK</sequence>
<organism evidence="6 7">
    <name type="scientific">Peribacillus deserti</name>
    <dbReference type="NCBI Taxonomy" id="673318"/>
    <lineage>
        <taxon>Bacteria</taxon>
        <taxon>Bacillati</taxon>
        <taxon>Bacillota</taxon>
        <taxon>Bacilli</taxon>
        <taxon>Bacillales</taxon>
        <taxon>Bacillaceae</taxon>
        <taxon>Peribacillus</taxon>
    </lineage>
</organism>
<feature type="domain" description="NodB homology" evidence="4">
    <location>
        <begin position="135"/>
        <end position="317"/>
    </location>
</feature>
<evidence type="ECO:0000259" key="5">
    <source>
        <dbReference type="PROSITE" id="PS51782"/>
    </source>
</evidence>
<dbReference type="Gene3D" id="3.20.20.370">
    <property type="entry name" value="Glycoside hydrolase/deacetylase"/>
    <property type="match status" value="1"/>
</dbReference>
<evidence type="ECO:0000256" key="1">
    <source>
        <dbReference type="ARBA" id="ARBA00022723"/>
    </source>
</evidence>
<gene>
    <name evidence="6" type="ORF">JOC77_000115</name>
</gene>
<feature type="signal peptide" evidence="3">
    <location>
        <begin position="1"/>
        <end position="25"/>
    </location>
</feature>
<evidence type="ECO:0000313" key="7">
    <source>
        <dbReference type="Proteomes" id="UP000823486"/>
    </source>
</evidence>
<evidence type="ECO:0000313" key="6">
    <source>
        <dbReference type="EMBL" id="MBM7690712.1"/>
    </source>
</evidence>
<dbReference type="CDD" id="cd10917">
    <property type="entry name" value="CE4_NodB_like_6s_7s"/>
    <property type="match status" value="1"/>
</dbReference>
<dbReference type="InterPro" id="IPR002509">
    <property type="entry name" value="NODB_dom"/>
</dbReference>
<dbReference type="SUPFAM" id="SSF88713">
    <property type="entry name" value="Glycoside hydrolase/deacetylase"/>
    <property type="match status" value="1"/>
</dbReference>
<dbReference type="InterPro" id="IPR036779">
    <property type="entry name" value="LysM_dom_sf"/>
</dbReference>
<dbReference type="CDD" id="cd00118">
    <property type="entry name" value="LysM"/>
    <property type="match status" value="2"/>
</dbReference>
<feature type="domain" description="LysM" evidence="5">
    <location>
        <begin position="26"/>
        <end position="69"/>
    </location>
</feature>